<keyword evidence="3" id="KW-1185">Reference proteome</keyword>
<evidence type="ECO:0000313" key="2">
    <source>
        <dbReference type="EMBL" id="KOO22254.1"/>
    </source>
</evidence>
<proteinExistence type="predicted"/>
<dbReference type="Proteomes" id="UP000037460">
    <property type="component" value="Unassembled WGS sequence"/>
</dbReference>
<name>A0A0M0J6L2_9EUKA</name>
<feature type="transmembrane region" description="Helical" evidence="1">
    <location>
        <begin position="201"/>
        <end position="221"/>
    </location>
</feature>
<dbReference type="EMBL" id="JWZX01003295">
    <property type="protein sequence ID" value="KOO22254.1"/>
    <property type="molecule type" value="Genomic_DNA"/>
</dbReference>
<dbReference type="AlphaFoldDB" id="A0A0M0J6L2"/>
<accession>A0A0M0J6L2</accession>
<keyword evidence="1" id="KW-0472">Membrane</keyword>
<organism evidence="2 3">
    <name type="scientific">Chrysochromulina tobinii</name>
    <dbReference type="NCBI Taxonomy" id="1460289"/>
    <lineage>
        <taxon>Eukaryota</taxon>
        <taxon>Haptista</taxon>
        <taxon>Haptophyta</taxon>
        <taxon>Prymnesiophyceae</taxon>
        <taxon>Prymnesiales</taxon>
        <taxon>Chrysochromulinaceae</taxon>
        <taxon>Chrysochromulina</taxon>
    </lineage>
</organism>
<feature type="transmembrane region" description="Helical" evidence="1">
    <location>
        <begin position="37"/>
        <end position="61"/>
    </location>
</feature>
<keyword evidence="1" id="KW-1133">Transmembrane helix</keyword>
<protein>
    <submittedName>
        <fullName evidence="2">Uncharacterized protein</fullName>
    </submittedName>
</protein>
<comment type="caution">
    <text evidence="2">The sequence shown here is derived from an EMBL/GenBank/DDBJ whole genome shotgun (WGS) entry which is preliminary data.</text>
</comment>
<reference evidence="3" key="1">
    <citation type="journal article" date="2015" name="PLoS Genet.">
        <title>Genome Sequence and Transcriptome Analyses of Chrysochromulina tobin: Metabolic Tools for Enhanced Algal Fitness in the Prominent Order Prymnesiales (Haptophyceae).</title>
        <authorList>
            <person name="Hovde B.T."/>
            <person name="Deodato C.R."/>
            <person name="Hunsperger H.M."/>
            <person name="Ryken S.A."/>
            <person name="Yost W."/>
            <person name="Jha R.K."/>
            <person name="Patterson J."/>
            <person name="Monnat R.J. Jr."/>
            <person name="Barlow S.B."/>
            <person name="Starkenburg S.R."/>
            <person name="Cattolico R.A."/>
        </authorList>
    </citation>
    <scope>NUCLEOTIDE SEQUENCE</scope>
    <source>
        <strain evidence="3">CCMP291</strain>
    </source>
</reference>
<gene>
    <name evidence="2" type="ORF">Ctob_004763</name>
</gene>
<sequence length="258" mass="28205">MCVVTSWPATKVAKLTLVIELLGLLLSVRQLQDNEPLMQAISMPMVAYGVGAAGCTVLAFVATVPKDPLRLRCLLFLAMATFLHARTSFGAIPKYQTALEKQAVAVCTKWGSPEEPLAAAASELHAMFMNPIAERNLRADTVVSNVKLYVDGSLEQMAMIRNVKKLEPATSEMLSAMRQMSCQAALVNLVQGDMKVPVKGIGILSFMGGLLCVYIVMRLWCEDFESGARFRRRLFPEEHAEEIAAERAAAAATAKRKE</sequence>
<keyword evidence="1" id="KW-0812">Transmembrane</keyword>
<evidence type="ECO:0000313" key="3">
    <source>
        <dbReference type="Proteomes" id="UP000037460"/>
    </source>
</evidence>
<evidence type="ECO:0000256" key="1">
    <source>
        <dbReference type="SAM" id="Phobius"/>
    </source>
</evidence>